<keyword evidence="1" id="KW-0418">Kinase</keyword>
<dbReference type="InterPro" id="IPR050267">
    <property type="entry name" value="Anti-sigma-factor_SerPK"/>
</dbReference>
<dbReference type="RefSeq" id="WP_203874608.1">
    <property type="nucleotide sequence ID" value="NZ_BOOK01000014.1"/>
</dbReference>
<evidence type="ECO:0000259" key="2">
    <source>
        <dbReference type="Pfam" id="PF13581"/>
    </source>
</evidence>
<feature type="domain" description="Histidine kinase/HSP90-like ATPase" evidence="2">
    <location>
        <begin position="19"/>
        <end position="128"/>
    </location>
</feature>
<organism evidence="3 4">
    <name type="scientific">Planobispora takensis</name>
    <dbReference type="NCBI Taxonomy" id="1367882"/>
    <lineage>
        <taxon>Bacteria</taxon>
        <taxon>Bacillati</taxon>
        <taxon>Actinomycetota</taxon>
        <taxon>Actinomycetes</taxon>
        <taxon>Streptosporangiales</taxon>
        <taxon>Streptosporangiaceae</taxon>
        <taxon>Planobispora</taxon>
    </lineage>
</organism>
<dbReference type="Gene3D" id="3.30.565.10">
    <property type="entry name" value="Histidine kinase-like ATPase, C-terminal domain"/>
    <property type="match status" value="1"/>
</dbReference>
<proteinExistence type="predicted"/>
<gene>
    <name evidence="3" type="ORF">Pta02_21980</name>
</gene>
<dbReference type="SUPFAM" id="SSF55874">
    <property type="entry name" value="ATPase domain of HSP90 chaperone/DNA topoisomerase II/histidine kinase"/>
    <property type="match status" value="1"/>
</dbReference>
<evidence type="ECO:0000313" key="3">
    <source>
        <dbReference type="EMBL" id="GII00190.1"/>
    </source>
</evidence>
<sequence>MNDSPEYDSTEWALRLEGSPDQVVQARRLVSATLGRDHPFHDDCVLLTSEVTTNAVLHSRSGDGGAFVLAVSCSPWGVRVSVRDEGSARPPLLGRAAAESTGGRGLPLLEALAHRWGVVREAGTSEVWFELVPQPVAVPVGRLTGAGAGVR</sequence>
<dbReference type="Proteomes" id="UP000634476">
    <property type="component" value="Unassembled WGS sequence"/>
</dbReference>
<keyword evidence="4" id="KW-1185">Reference proteome</keyword>
<keyword evidence="3" id="KW-0547">Nucleotide-binding</keyword>
<comment type="caution">
    <text evidence="3">The sequence shown here is derived from an EMBL/GenBank/DDBJ whole genome shotgun (WGS) entry which is preliminary data.</text>
</comment>
<evidence type="ECO:0000256" key="1">
    <source>
        <dbReference type="ARBA" id="ARBA00022527"/>
    </source>
</evidence>
<dbReference type="GO" id="GO:0004674">
    <property type="term" value="F:protein serine/threonine kinase activity"/>
    <property type="evidence" value="ECO:0007669"/>
    <property type="project" value="UniProtKB-KW"/>
</dbReference>
<dbReference type="InterPro" id="IPR036890">
    <property type="entry name" value="HATPase_C_sf"/>
</dbReference>
<dbReference type="AlphaFoldDB" id="A0A8J3WS62"/>
<name>A0A8J3WS62_9ACTN</name>
<reference evidence="3" key="1">
    <citation type="submission" date="2021-01" db="EMBL/GenBank/DDBJ databases">
        <title>Whole genome shotgun sequence of Planobispora takensis NBRC 109077.</title>
        <authorList>
            <person name="Komaki H."/>
            <person name="Tamura T."/>
        </authorList>
    </citation>
    <scope>NUCLEOTIDE SEQUENCE</scope>
    <source>
        <strain evidence="3">NBRC 109077</strain>
    </source>
</reference>
<dbReference type="CDD" id="cd16936">
    <property type="entry name" value="HATPase_RsbW-like"/>
    <property type="match status" value="1"/>
</dbReference>
<dbReference type="Pfam" id="PF13581">
    <property type="entry name" value="HATPase_c_2"/>
    <property type="match status" value="1"/>
</dbReference>
<dbReference type="InterPro" id="IPR003594">
    <property type="entry name" value="HATPase_dom"/>
</dbReference>
<dbReference type="EMBL" id="BOOK01000014">
    <property type="protein sequence ID" value="GII00190.1"/>
    <property type="molecule type" value="Genomic_DNA"/>
</dbReference>
<dbReference type="PANTHER" id="PTHR35526:SF3">
    <property type="entry name" value="ANTI-SIGMA-F FACTOR RSBW"/>
    <property type="match status" value="1"/>
</dbReference>
<evidence type="ECO:0000313" key="4">
    <source>
        <dbReference type="Proteomes" id="UP000634476"/>
    </source>
</evidence>
<accession>A0A8J3WS62</accession>
<dbReference type="GO" id="GO:0005524">
    <property type="term" value="F:ATP binding"/>
    <property type="evidence" value="ECO:0007669"/>
    <property type="project" value="UniProtKB-KW"/>
</dbReference>
<protein>
    <submittedName>
        <fullName evidence="3">ATP-binding protein</fullName>
    </submittedName>
</protein>
<keyword evidence="1" id="KW-0723">Serine/threonine-protein kinase</keyword>
<dbReference type="PANTHER" id="PTHR35526">
    <property type="entry name" value="ANTI-SIGMA-F FACTOR RSBW-RELATED"/>
    <property type="match status" value="1"/>
</dbReference>
<keyword evidence="1" id="KW-0808">Transferase</keyword>
<keyword evidence="3" id="KW-0067">ATP-binding</keyword>